<evidence type="ECO:0000259" key="2">
    <source>
        <dbReference type="Pfam" id="PF13175"/>
    </source>
</evidence>
<dbReference type="GO" id="GO:0016887">
    <property type="term" value="F:ATP hydrolysis activity"/>
    <property type="evidence" value="ECO:0007669"/>
    <property type="project" value="InterPro"/>
</dbReference>
<organism evidence="4 5">
    <name type="scientific">Chondromyces crocatus</name>
    <dbReference type="NCBI Taxonomy" id="52"/>
    <lineage>
        <taxon>Bacteria</taxon>
        <taxon>Pseudomonadati</taxon>
        <taxon>Myxococcota</taxon>
        <taxon>Polyangia</taxon>
        <taxon>Polyangiales</taxon>
        <taxon>Polyangiaceae</taxon>
        <taxon>Chondromyces</taxon>
    </lineage>
</organism>
<dbReference type="InterPro" id="IPR014555">
    <property type="entry name" value="RecF-like"/>
</dbReference>
<feature type="region of interest" description="Disordered" evidence="1">
    <location>
        <begin position="138"/>
        <end position="157"/>
    </location>
</feature>
<dbReference type="Pfam" id="PF13304">
    <property type="entry name" value="AAA_21"/>
    <property type="match status" value="1"/>
</dbReference>
<sequence length="428" mass="46918">MESAIGEGTGGVPLERVQVENFGCLQNVEVTLEPLTVLVGANDSGKSMFLQALLTLSHALDAENGWGTVFRDAATLNARTFDGSGGAIRFQQEGRVGGLPYSYEEQVDAQGGVIRTRAGHFTCGPVSVWRAPDGIWRRDPQSGSSKGPYPWGDHETPLLHPRRFTASPGQPEEFKRLARYFQPTLPVLDALTSLQLYALRPEHLRTSRRHGEPEVDADGVDHAPRLGRFGGGLANAIAELLLSGRDVLEGIEEALRRAMPQVKRVDVRRRPSSTQGDGYSIELVARSGTRIPSHAISDGILLFLGYLYLVLGPDPAAILLIEEPETGIHPGLLRRLMQLFRDMSTGLHGRPPTQILLTSHSPVLLNLVRPDEIRVFERGEDGATRVTPFLHAPDTERLLDDRGPGERWLDSERWLDANAAALADPGER</sequence>
<dbReference type="Gene3D" id="3.40.50.300">
    <property type="entry name" value="P-loop containing nucleotide triphosphate hydrolases"/>
    <property type="match status" value="2"/>
</dbReference>
<evidence type="ECO:0000313" key="5">
    <source>
        <dbReference type="Proteomes" id="UP000067626"/>
    </source>
</evidence>
<dbReference type="InterPro" id="IPR003959">
    <property type="entry name" value="ATPase_AAA_core"/>
</dbReference>
<dbReference type="PATRIC" id="fig|52.7.peg.7263"/>
<protein>
    <recommendedName>
        <fullName evidence="6">ATPase AAA-type core domain-containing protein</fullName>
    </recommendedName>
</protein>
<dbReference type="STRING" id="52.CMC5_066070"/>
<dbReference type="OrthoDB" id="9816506at2"/>
<name>A0A0K1ENF8_CHOCO</name>
<evidence type="ECO:0008006" key="6">
    <source>
        <dbReference type="Google" id="ProtNLM"/>
    </source>
</evidence>
<proteinExistence type="predicted"/>
<dbReference type="Proteomes" id="UP000067626">
    <property type="component" value="Chromosome"/>
</dbReference>
<dbReference type="AlphaFoldDB" id="A0A0K1ENF8"/>
<evidence type="ECO:0000256" key="1">
    <source>
        <dbReference type="SAM" id="MobiDB-lite"/>
    </source>
</evidence>
<feature type="domain" description="ATPase AAA-type core" evidence="3">
    <location>
        <begin position="242"/>
        <end position="366"/>
    </location>
</feature>
<dbReference type="InterPro" id="IPR041685">
    <property type="entry name" value="AAA_GajA/Old/RecF-like"/>
</dbReference>
<accession>A0A0K1ENF8</accession>
<dbReference type="SUPFAM" id="SSF52540">
    <property type="entry name" value="P-loop containing nucleoside triphosphate hydrolases"/>
    <property type="match status" value="1"/>
</dbReference>
<dbReference type="PANTHER" id="PTHR40396">
    <property type="entry name" value="ATPASE-LIKE PROTEIN"/>
    <property type="match status" value="1"/>
</dbReference>
<evidence type="ECO:0000313" key="4">
    <source>
        <dbReference type="EMBL" id="AKT42381.1"/>
    </source>
</evidence>
<dbReference type="GO" id="GO:0005524">
    <property type="term" value="F:ATP binding"/>
    <property type="evidence" value="ECO:0007669"/>
    <property type="project" value="InterPro"/>
</dbReference>
<dbReference type="KEGG" id="ccro:CMC5_066070"/>
<dbReference type="PIRSF" id="PIRSF029347">
    <property type="entry name" value="RecF"/>
    <property type="match status" value="1"/>
</dbReference>
<keyword evidence="5" id="KW-1185">Reference proteome</keyword>
<reference evidence="4 5" key="1">
    <citation type="submission" date="2015-07" db="EMBL/GenBank/DDBJ databases">
        <title>Genome analysis of myxobacterium Chondromyces crocatus Cm c5 reveals a high potential for natural compound synthesis and the genetic basis for the loss of fruiting body formation.</title>
        <authorList>
            <person name="Zaburannyi N."/>
            <person name="Bunk B."/>
            <person name="Maier J."/>
            <person name="Overmann J."/>
            <person name="Mueller R."/>
        </authorList>
    </citation>
    <scope>NUCLEOTIDE SEQUENCE [LARGE SCALE GENOMIC DNA]</scope>
    <source>
        <strain evidence="4 5">Cm c5</strain>
    </source>
</reference>
<gene>
    <name evidence="4" type="ORF">CMC5_066070</name>
</gene>
<evidence type="ECO:0000259" key="3">
    <source>
        <dbReference type="Pfam" id="PF13304"/>
    </source>
</evidence>
<feature type="domain" description="Endonuclease GajA/Old nuclease/RecF-like AAA" evidence="2">
    <location>
        <begin position="14"/>
        <end position="57"/>
    </location>
</feature>
<dbReference type="PANTHER" id="PTHR40396:SF1">
    <property type="entry name" value="ATPASE AAA-TYPE CORE DOMAIN-CONTAINING PROTEIN"/>
    <property type="match status" value="1"/>
</dbReference>
<dbReference type="Pfam" id="PF13175">
    <property type="entry name" value="AAA_15"/>
    <property type="match status" value="1"/>
</dbReference>
<dbReference type="RefSeq" id="WP_050434023.1">
    <property type="nucleotide sequence ID" value="NZ_CP012159.1"/>
</dbReference>
<dbReference type="InterPro" id="IPR027417">
    <property type="entry name" value="P-loop_NTPase"/>
</dbReference>
<dbReference type="EMBL" id="CP012159">
    <property type="protein sequence ID" value="AKT42381.1"/>
    <property type="molecule type" value="Genomic_DNA"/>
</dbReference>